<dbReference type="InterPro" id="IPR006671">
    <property type="entry name" value="Cyclin_N"/>
</dbReference>
<name>A0AAD5XC05_9FUNG</name>
<dbReference type="SUPFAM" id="SSF47954">
    <property type="entry name" value="Cyclin-like"/>
    <property type="match status" value="1"/>
</dbReference>
<gene>
    <name evidence="4" type="ORF">HK100_001187</name>
</gene>
<evidence type="ECO:0000256" key="1">
    <source>
        <dbReference type="RuleBase" id="RU000383"/>
    </source>
</evidence>
<feature type="domain" description="Cyclin-like" evidence="3">
    <location>
        <begin position="207"/>
        <end position="293"/>
    </location>
</feature>
<feature type="compositionally biased region" description="Basic and acidic residues" evidence="2">
    <location>
        <begin position="83"/>
        <end position="98"/>
    </location>
</feature>
<sequence>MPETRLSVSLRISASTESVPTTKYALRKRAFCVAFSDSANTIGTVPPATLAAFTAEKTTTVTPPQRALYDTSTNATKRQRQNSKQEHKQNQNFNKHESTLPTPQSPLAARSEVTVPSPCKQKQPRVVVPTRRDSALCLQPNSSPSTPSPCPKREQQQQQRPSSACFVPSKRLINLISRQHLNLPSPFYNSEVQLEKMTPDLRKNIIAYAIRLANDFEFDDETIHLAVNYMDRYLSSIRVCRISQFYLVSTACLYIASKFSEEIKEPCLSDVCVLSLYKHSQKEIKTMEAKVLKALRWEMMGVSPQALLNEILISAATSNPNEFASSSLHEKTMKDTQRFFEISLTDLEYLKFQPAMLVFSALSIASPALYKKLNLEKTFRFDPILVPRRMLTTFNDPYPL</sequence>
<evidence type="ECO:0000259" key="3">
    <source>
        <dbReference type="SMART" id="SM00385"/>
    </source>
</evidence>
<keyword evidence="5" id="KW-1185">Reference proteome</keyword>
<dbReference type="Proteomes" id="UP001211907">
    <property type="component" value="Unassembled WGS sequence"/>
</dbReference>
<reference evidence="4" key="1">
    <citation type="submission" date="2020-05" db="EMBL/GenBank/DDBJ databases">
        <title>Phylogenomic resolution of chytrid fungi.</title>
        <authorList>
            <person name="Stajich J.E."/>
            <person name="Amses K."/>
            <person name="Simmons R."/>
            <person name="Seto K."/>
            <person name="Myers J."/>
            <person name="Bonds A."/>
            <person name="Quandt C.A."/>
            <person name="Barry K."/>
            <person name="Liu P."/>
            <person name="Grigoriev I."/>
            <person name="Longcore J.E."/>
            <person name="James T.Y."/>
        </authorList>
    </citation>
    <scope>NUCLEOTIDE SEQUENCE</scope>
    <source>
        <strain evidence="4">JEL0513</strain>
    </source>
</reference>
<keyword evidence="1" id="KW-0195">Cyclin</keyword>
<organism evidence="4 5">
    <name type="scientific">Physocladia obscura</name>
    <dbReference type="NCBI Taxonomy" id="109957"/>
    <lineage>
        <taxon>Eukaryota</taxon>
        <taxon>Fungi</taxon>
        <taxon>Fungi incertae sedis</taxon>
        <taxon>Chytridiomycota</taxon>
        <taxon>Chytridiomycota incertae sedis</taxon>
        <taxon>Chytridiomycetes</taxon>
        <taxon>Chytridiales</taxon>
        <taxon>Chytriomycetaceae</taxon>
        <taxon>Physocladia</taxon>
    </lineage>
</organism>
<dbReference type="PANTHER" id="PTHR10177">
    <property type="entry name" value="CYCLINS"/>
    <property type="match status" value="1"/>
</dbReference>
<accession>A0AAD5XC05</accession>
<dbReference type="AlphaFoldDB" id="A0AAD5XC05"/>
<comment type="caution">
    <text evidence="4">The sequence shown here is derived from an EMBL/GenBank/DDBJ whole genome shotgun (WGS) entry which is preliminary data.</text>
</comment>
<comment type="similarity">
    <text evidence="1">Belongs to the cyclin family.</text>
</comment>
<evidence type="ECO:0000313" key="5">
    <source>
        <dbReference type="Proteomes" id="UP001211907"/>
    </source>
</evidence>
<dbReference type="Pfam" id="PF00134">
    <property type="entry name" value="Cyclin_N"/>
    <property type="match status" value="1"/>
</dbReference>
<dbReference type="SMART" id="SM00385">
    <property type="entry name" value="CYCLIN"/>
    <property type="match status" value="1"/>
</dbReference>
<feature type="region of interest" description="Disordered" evidence="2">
    <location>
        <begin position="56"/>
        <end position="163"/>
    </location>
</feature>
<dbReference type="EMBL" id="JADGJH010001257">
    <property type="protein sequence ID" value="KAJ3115988.1"/>
    <property type="molecule type" value="Genomic_DNA"/>
</dbReference>
<proteinExistence type="inferred from homology"/>
<dbReference type="InterPro" id="IPR013763">
    <property type="entry name" value="Cyclin-like_dom"/>
</dbReference>
<dbReference type="InterPro" id="IPR036915">
    <property type="entry name" value="Cyclin-like_sf"/>
</dbReference>
<dbReference type="Gene3D" id="1.10.472.10">
    <property type="entry name" value="Cyclin-like"/>
    <property type="match status" value="2"/>
</dbReference>
<dbReference type="InterPro" id="IPR039361">
    <property type="entry name" value="Cyclin"/>
</dbReference>
<feature type="non-terminal residue" evidence="4">
    <location>
        <position position="1"/>
    </location>
</feature>
<protein>
    <recommendedName>
        <fullName evidence="3">Cyclin-like domain-containing protein</fullName>
    </recommendedName>
</protein>
<dbReference type="FunFam" id="1.10.472.10:FF:000057">
    <property type="entry name" value="Cyclin N-terminal domain containing 2"/>
    <property type="match status" value="1"/>
</dbReference>
<evidence type="ECO:0000256" key="2">
    <source>
        <dbReference type="SAM" id="MobiDB-lite"/>
    </source>
</evidence>
<evidence type="ECO:0000313" key="4">
    <source>
        <dbReference type="EMBL" id="KAJ3115988.1"/>
    </source>
</evidence>